<sequence>MPKKVDTEMAEFEAALLRSAKQAVDGKYARVHSPDEIVRRRGRPVGSTAAVRKSATTIRLDEEVLSAFKATGQGWQTRMNNALKDWLKTHQLT</sequence>
<gene>
    <name evidence="1" type="ORF">FOC84_10630</name>
</gene>
<reference evidence="1 2" key="1">
    <citation type="submission" date="2020-05" db="EMBL/GenBank/DDBJ databases">
        <title>FDA dAtabase for Regulatory Grade micrObial Sequences (FDA-ARGOS): Supporting development and validation of Infectious Disease Dx tests.</title>
        <authorList>
            <person name="Sproer C."/>
            <person name="Gronow S."/>
            <person name="Severitt S."/>
            <person name="Schroder I."/>
            <person name="Tallon L."/>
            <person name="Sadzewicz L."/>
            <person name="Zhao X."/>
            <person name="Vavikolanu K."/>
            <person name="Mehta A."/>
            <person name="Aluvathingal J."/>
            <person name="Nadendla S."/>
            <person name="Myers T."/>
            <person name="Yan Y."/>
            <person name="Sichtig H."/>
        </authorList>
    </citation>
    <scope>NUCLEOTIDE SEQUENCE [LARGE SCALE GENOMIC DNA]</scope>
    <source>
        <strain evidence="1 2">FDAARGOS_790</strain>
    </source>
</reference>
<keyword evidence="2" id="KW-1185">Reference proteome</keyword>
<name>A0A7D4DWY2_9BURK</name>
<evidence type="ECO:0000313" key="1">
    <source>
        <dbReference type="EMBL" id="QKH35372.1"/>
    </source>
</evidence>
<dbReference type="Pfam" id="PF14384">
    <property type="entry name" value="BrnA_antitoxin"/>
    <property type="match status" value="1"/>
</dbReference>
<dbReference type="RefSeq" id="WP_173144388.1">
    <property type="nucleotide sequence ID" value="NZ_CP053985.1"/>
</dbReference>
<accession>A0A7D4DWY2</accession>
<dbReference type="InterPro" id="IPR025528">
    <property type="entry name" value="BrnA_antitoxin"/>
</dbReference>
<organism evidence="1 2">
    <name type="scientific">Achromobacter pestifer</name>
    <dbReference type="NCBI Taxonomy" id="1353889"/>
    <lineage>
        <taxon>Bacteria</taxon>
        <taxon>Pseudomonadati</taxon>
        <taxon>Pseudomonadota</taxon>
        <taxon>Betaproteobacteria</taxon>
        <taxon>Burkholderiales</taxon>
        <taxon>Alcaligenaceae</taxon>
        <taxon>Achromobacter</taxon>
    </lineage>
</organism>
<dbReference type="KEGG" id="apes:FOC84_10630"/>
<evidence type="ECO:0000313" key="2">
    <source>
        <dbReference type="Proteomes" id="UP000500970"/>
    </source>
</evidence>
<protein>
    <submittedName>
        <fullName evidence="1">BrnA antitoxin family protein</fullName>
    </submittedName>
</protein>
<dbReference type="EMBL" id="CP053985">
    <property type="protein sequence ID" value="QKH35372.1"/>
    <property type="molecule type" value="Genomic_DNA"/>
</dbReference>
<dbReference type="AlphaFoldDB" id="A0A7D4DWY2"/>
<dbReference type="Proteomes" id="UP000500970">
    <property type="component" value="Chromosome"/>
</dbReference>
<proteinExistence type="predicted"/>